<dbReference type="Proteomes" id="UP001330812">
    <property type="component" value="Chromosome"/>
</dbReference>
<keyword evidence="10" id="KW-1185">Reference proteome</keyword>
<dbReference type="InterPro" id="IPR013325">
    <property type="entry name" value="RNA_pol_sigma_r2"/>
</dbReference>
<dbReference type="Pfam" id="PF08281">
    <property type="entry name" value="Sigma70_r4_2"/>
    <property type="match status" value="1"/>
</dbReference>
<dbReference type="Gene3D" id="1.10.10.10">
    <property type="entry name" value="Winged helix-like DNA-binding domain superfamily/Winged helix DNA-binding domain"/>
    <property type="match status" value="1"/>
</dbReference>
<sequence>MLTRRVTRSGGTPTWESMRMATEERGPSPRPDSGLVAAAVAGDAAAVAELVKFLSPLVLRFCRGRLGVHGAEDCAQDVLMAVLVELPRYRYETDNFLPFVFGIAKNKVVDEFRRRARNRADPYAEAGDEDAPGPDEFAQTDSRLQIEDLLHHLTPDQRDLLTMRVVLGYSAEETAELLGLPSAVAVRVSQHRALVKLRRLLKGGPLPKQDD</sequence>
<feature type="region of interest" description="Disordered" evidence="6">
    <location>
        <begin position="1"/>
        <end position="32"/>
    </location>
</feature>
<keyword evidence="4" id="KW-0238">DNA-binding</keyword>
<keyword evidence="2" id="KW-0805">Transcription regulation</keyword>
<dbReference type="InterPro" id="IPR013249">
    <property type="entry name" value="RNA_pol_sigma70_r4_t2"/>
</dbReference>
<dbReference type="RefSeq" id="WP_326838089.1">
    <property type="nucleotide sequence ID" value="NZ_CP142149.1"/>
</dbReference>
<dbReference type="PANTHER" id="PTHR43133:SF58">
    <property type="entry name" value="ECF RNA POLYMERASE SIGMA FACTOR SIGD"/>
    <property type="match status" value="1"/>
</dbReference>
<dbReference type="SUPFAM" id="SSF88659">
    <property type="entry name" value="Sigma3 and sigma4 domains of RNA polymerase sigma factors"/>
    <property type="match status" value="1"/>
</dbReference>
<dbReference type="CDD" id="cd06171">
    <property type="entry name" value="Sigma70_r4"/>
    <property type="match status" value="1"/>
</dbReference>
<evidence type="ECO:0000313" key="9">
    <source>
        <dbReference type="EMBL" id="WSE35287.1"/>
    </source>
</evidence>
<organism evidence="9 10">
    <name type="scientific">Amycolatopsis rhabdoformis</name>
    <dbReference type="NCBI Taxonomy" id="1448059"/>
    <lineage>
        <taxon>Bacteria</taxon>
        <taxon>Bacillati</taxon>
        <taxon>Actinomycetota</taxon>
        <taxon>Actinomycetes</taxon>
        <taxon>Pseudonocardiales</taxon>
        <taxon>Pseudonocardiaceae</taxon>
        <taxon>Amycolatopsis</taxon>
    </lineage>
</organism>
<evidence type="ECO:0000256" key="3">
    <source>
        <dbReference type="ARBA" id="ARBA00023082"/>
    </source>
</evidence>
<dbReference type="Pfam" id="PF04542">
    <property type="entry name" value="Sigma70_r2"/>
    <property type="match status" value="1"/>
</dbReference>
<proteinExistence type="inferred from homology"/>
<evidence type="ECO:0000256" key="6">
    <source>
        <dbReference type="SAM" id="MobiDB-lite"/>
    </source>
</evidence>
<name>A0ABZ1ILZ5_9PSEU</name>
<evidence type="ECO:0000259" key="7">
    <source>
        <dbReference type="Pfam" id="PF04542"/>
    </source>
</evidence>
<comment type="similarity">
    <text evidence="1">Belongs to the sigma-70 factor family. ECF subfamily.</text>
</comment>
<gene>
    <name evidence="9" type="ORF">VSH64_32555</name>
</gene>
<evidence type="ECO:0000313" key="10">
    <source>
        <dbReference type="Proteomes" id="UP001330812"/>
    </source>
</evidence>
<dbReference type="PANTHER" id="PTHR43133">
    <property type="entry name" value="RNA POLYMERASE ECF-TYPE SIGMA FACTO"/>
    <property type="match status" value="1"/>
</dbReference>
<dbReference type="InterPro" id="IPR007627">
    <property type="entry name" value="RNA_pol_sigma70_r2"/>
</dbReference>
<evidence type="ECO:0000256" key="4">
    <source>
        <dbReference type="ARBA" id="ARBA00023125"/>
    </source>
</evidence>
<keyword evidence="3" id="KW-0731">Sigma factor</keyword>
<evidence type="ECO:0000259" key="8">
    <source>
        <dbReference type="Pfam" id="PF08281"/>
    </source>
</evidence>
<evidence type="ECO:0000256" key="5">
    <source>
        <dbReference type="ARBA" id="ARBA00023163"/>
    </source>
</evidence>
<dbReference type="InterPro" id="IPR014284">
    <property type="entry name" value="RNA_pol_sigma-70_dom"/>
</dbReference>
<feature type="domain" description="RNA polymerase sigma factor 70 region 4 type 2" evidence="8">
    <location>
        <begin position="144"/>
        <end position="197"/>
    </location>
</feature>
<evidence type="ECO:0000256" key="1">
    <source>
        <dbReference type="ARBA" id="ARBA00010641"/>
    </source>
</evidence>
<dbReference type="Gene3D" id="1.10.1740.10">
    <property type="match status" value="1"/>
</dbReference>
<dbReference type="NCBIfam" id="TIGR02937">
    <property type="entry name" value="sigma70-ECF"/>
    <property type="match status" value="1"/>
</dbReference>
<dbReference type="InterPro" id="IPR039425">
    <property type="entry name" value="RNA_pol_sigma-70-like"/>
</dbReference>
<keyword evidence="5" id="KW-0804">Transcription</keyword>
<protein>
    <submittedName>
        <fullName evidence="9">Sigma-70 family RNA polymerase sigma factor</fullName>
    </submittedName>
</protein>
<reference evidence="9 10" key="1">
    <citation type="journal article" date="2015" name="Int. J. Syst. Evol. Microbiol.">
        <title>Amycolatopsis rhabdoformis sp. nov., an actinomycete isolated from a tropical forest soil.</title>
        <authorList>
            <person name="Souza W.R."/>
            <person name="Silva R.E."/>
            <person name="Goodfellow M."/>
            <person name="Busarakam K."/>
            <person name="Figueiro F.S."/>
            <person name="Ferreira D."/>
            <person name="Rodrigues-Filho E."/>
            <person name="Moraes L.A.B."/>
            <person name="Zucchi T.D."/>
        </authorList>
    </citation>
    <scope>NUCLEOTIDE SEQUENCE [LARGE SCALE GENOMIC DNA]</scope>
    <source>
        <strain evidence="9 10">NCIMB 14900</strain>
    </source>
</reference>
<feature type="domain" description="RNA polymerase sigma-70 region 2" evidence="7">
    <location>
        <begin position="54"/>
        <end position="117"/>
    </location>
</feature>
<dbReference type="EMBL" id="CP142149">
    <property type="protein sequence ID" value="WSE35287.1"/>
    <property type="molecule type" value="Genomic_DNA"/>
</dbReference>
<dbReference type="InterPro" id="IPR013324">
    <property type="entry name" value="RNA_pol_sigma_r3/r4-like"/>
</dbReference>
<dbReference type="InterPro" id="IPR036388">
    <property type="entry name" value="WH-like_DNA-bd_sf"/>
</dbReference>
<accession>A0ABZ1ILZ5</accession>
<evidence type="ECO:0000256" key="2">
    <source>
        <dbReference type="ARBA" id="ARBA00023015"/>
    </source>
</evidence>
<dbReference type="SUPFAM" id="SSF88946">
    <property type="entry name" value="Sigma2 domain of RNA polymerase sigma factors"/>
    <property type="match status" value="1"/>
</dbReference>